<evidence type="ECO:0000313" key="2">
    <source>
        <dbReference type="EMBL" id="DAD73593.1"/>
    </source>
</evidence>
<name>A0A8S5LU86_9CAUD</name>
<reference evidence="2" key="1">
    <citation type="journal article" date="2021" name="Proc. Natl. Acad. Sci. U.S.A.">
        <title>A Catalog of Tens of Thousands of Viruses from Human Metagenomes Reveals Hidden Associations with Chronic Diseases.</title>
        <authorList>
            <person name="Tisza M.J."/>
            <person name="Buck C.B."/>
        </authorList>
    </citation>
    <scope>NUCLEOTIDE SEQUENCE</scope>
    <source>
        <strain evidence="2">CtwmI4</strain>
    </source>
</reference>
<evidence type="ECO:0000256" key="1">
    <source>
        <dbReference type="SAM" id="MobiDB-lite"/>
    </source>
</evidence>
<accession>A0A8S5LU86</accession>
<proteinExistence type="predicted"/>
<sequence>METIQDVVSKVVKDHLDVLMERIRQQWNATDKGIYTRHEVTLRRYTPSKNMVRLGLDFQGLGAFILEYGSGSLMVTNTSAEIGEMGNPSLPEYIGSTWYNDARAANGNAIMGRKKGDVLHSPTEGVEDKKSSGKLYGKNLEQPIKNSKLQPLEPQEPLHIVETEVFYWCIELEDAINDAIAEWLDDQISSCFKGANA</sequence>
<protein>
    <submittedName>
        <fullName evidence="2">Uncharacterized protein</fullName>
    </submittedName>
</protein>
<dbReference type="EMBL" id="BK014739">
    <property type="protein sequence ID" value="DAD73593.1"/>
    <property type="molecule type" value="Genomic_DNA"/>
</dbReference>
<organism evidence="2">
    <name type="scientific">Myoviridae sp. ctwmI4</name>
    <dbReference type="NCBI Taxonomy" id="2826710"/>
    <lineage>
        <taxon>Viruses</taxon>
        <taxon>Duplodnaviria</taxon>
        <taxon>Heunggongvirae</taxon>
        <taxon>Uroviricota</taxon>
        <taxon>Caudoviricetes</taxon>
    </lineage>
</organism>
<feature type="region of interest" description="Disordered" evidence="1">
    <location>
        <begin position="114"/>
        <end position="133"/>
    </location>
</feature>